<dbReference type="Proteomes" id="UP000586722">
    <property type="component" value="Unassembled WGS sequence"/>
</dbReference>
<evidence type="ECO:0000313" key="8">
    <source>
        <dbReference type="Proteomes" id="UP000586722"/>
    </source>
</evidence>
<dbReference type="SUPFAM" id="SSF56349">
    <property type="entry name" value="DNA breaking-rejoining enzymes"/>
    <property type="match status" value="1"/>
</dbReference>
<evidence type="ECO:0000256" key="1">
    <source>
        <dbReference type="ARBA" id="ARBA00008857"/>
    </source>
</evidence>
<evidence type="ECO:0000256" key="3">
    <source>
        <dbReference type="ARBA" id="ARBA00023125"/>
    </source>
</evidence>
<dbReference type="PANTHER" id="PTHR30349">
    <property type="entry name" value="PHAGE INTEGRASE-RELATED"/>
    <property type="match status" value="1"/>
</dbReference>
<reference evidence="8" key="1">
    <citation type="submission" date="2020-01" db="EMBL/GenBank/DDBJ databases">
        <authorList>
            <person name="Fang Y."/>
            <person name="Sun R."/>
            <person name="Nie L."/>
            <person name="He J."/>
            <person name="Hao L."/>
            <person name="Wang L."/>
            <person name="Su S."/>
            <person name="Lv E."/>
            <person name="Zhang Z."/>
            <person name="Xie R."/>
            <person name="Liu H."/>
        </authorList>
    </citation>
    <scope>NUCLEOTIDE SEQUENCE [LARGE SCALE GENOMIC DNA]</scope>
    <source>
        <strain evidence="8">XCT-53</strain>
    </source>
</reference>
<protein>
    <submittedName>
        <fullName evidence="7">Tyrosine-type recombinase/integrase</fullName>
    </submittedName>
</protein>
<keyword evidence="4" id="KW-0233">DNA recombination</keyword>
<comment type="similarity">
    <text evidence="1">Belongs to the 'phage' integrase family.</text>
</comment>
<name>A0A7X5J6X6_9HYPH</name>
<dbReference type="GO" id="GO:0003677">
    <property type="term" value="F:DNA binding"/>
    <property type="evidence" value="ECO:0007669"/>
    <property type="project" value="UniProtKB-KW"/>
</dbReference>
<dbReference type="PROSITE" id="PS51898">
    <property type="entry name" value="TYR_RECOMBINASE"/>
    <property type="match status" value="1"/>
</dbReference>
<feature type="compositionally biased region" description="Basic and acidic residues" evidence="5">
    <location>
        <begin position="166"/>
        <end position="180"/>
    </location>
</feature>
<dbReference type="InterPro" id="IPR010998">
    <property type="entry name" value="Integrase_recombinase_N"/>
</dbReference>
<dbReference type="PANTHER" id="PTHR30349:SF41">
    <property type="entry name" value="INTEGRASE_RECOMBINASE PROTEIN MJ0367-RELATED"/>
    <property type="match status" value="1"/>
</dbReference>
<evidence type="ECO:0000256" key="5">
    <source>
        <dbReference type="SAM" id="MobiDB-lite"/>
    </source>
</evidence>
<evidence type="ECO:0000259" key="6">
    <source>
        <dbReference type="PROSITE" id="PS51898"/>
    </source>
</evidence>
<dbReference type="Gene3D" id="1.10.443.10">
    <property type="entry name" value="Intergrase catalytic core"/>
    <property type="match status" value="1"/>
</dbReference>
<keyword evidence="8" id="KW-1185">Reference proteome</keyword>
<evidence type="ECO:0000256" key="2">
    <source>
        <dbReference type="ARBA" id="ARBA00022908"/>
    </source>
</evidence>
<dbReference type="InterPro" id="IPR013762">
    <property type="entry name" value="Integrase-like_cat_sf"/>
</dbReference>
<dbReference type="GO" id="GO:0015074">
    <property type="term" value="P:DNA integration"/>
    <property type="evidence" value="ECO:0007669"/>
    <property type="project" value="UniProtKB-KW"/>
</dbReference>
<dbReference type="AlphaFoldDB" id="A0A7X5J6X6"/>
<sequence length="360" mass="39990">MKAGKWWPKGFRVWVDKKPPFRARCQHRKSGVMVDLVKFPPKTAAFYAECARLDAAHAPDTVKPGTLAAIVEGYRGSRAFLDLAPRTRADYQKVFDYLHPIRDTELTRFTTPFIVKLRDRAHEKRGERFGTYVKAVLSVVFGWARERGFVADNPAKGVKGVKRRKDRPDANRPWSDSERDAVLSAAPPHMRPALAVMMFTGLAPGDALSLPRGCWQGGSIEVRRNKTGVAVSWPVIAPLKAILDDAPAHDALTLCANSYGRPWTASGFRASWRTLRSDLEAAGRVQPHLTLYGLRHTVATILREAGLDERAIADALGQKTEAMARHYAKAANLRRKMGGVAEKFETEVNNRRTGSVKPTA</sequence>
<dbReference type="InterPro" id="IPR050090">
    <property type="entry name" value="Tyrosine_recombinase_XerCD"/>
</dbReference>
<dbReference type="InterPro" id="IPR011010">
    <property type="entry name" value="DNA_brk_join_enz"/>
</dbReference>
<dbReference type="EMBL" id="JAABLQ010000001">
    <property type="protein sequence ID" value="NBN76847.1"/>
    <property type="molecule type" value="Genomic_DNA"/>
</dbReference>
<dbReference type="Pfam" id="PF00589">
    <property type="entry name" value="Phage_integrase"/>
    <property type="match status" value="1"/>
</dbReference>
<dbReference type="Gene3D" id="1.10.150.130">
    <property type="match status" value="1"/>
</dbReference>
<feature type="domain" description="Tyr recombinase" evidence="6">
    <location>
        <begin position="169"/>
        <end position="342"/>
    </location>
</feature>
<evidence type="ECO:0000313" key="7">
    <source>
        <dbReference type="EMBL" id="NBN76847.1"/>
    </source>
</evidence>
<proteinExistence type="inferred from homology"/>
<comment type="caution">
    <text evidence="7">The sequence shown here is derived from an EMBL/GenBank/DDBJ whole genome shotgun (WGS) entry which is preliminary data.</text>
</comment>
<keyword evidence="2" id="KW-0229">DNA integration</keyword>
<feature type="region of interest" description="Disordered" evidence="5">
    <location>
        <begin position="157"/>
        <end position="180"/>
    </location>
</feature>
<organism evidence="7 8">
    <name type="scientific">Pannonibacter tanglangensis</name>
    <dbReference type="NCBI Taxonomy" id="2750084"/>
    <lineage>
        <taxon>Bacteria</taxon>
        <taxon>Pseudomonadati</taxon>
        <taxon>Pseudomonadota</taxon>
        <taxon>Alphaproteobacteria</taxon>
        <taxon>Hyphomicrobiales</taxon>
        <taxon>Stappiaceae</taxon>
        <taxon>Pannonibacter</taxon>
    </lineage>
</organism>
<accession>A0A7X5J6X6</accession>
<keyword evidence="3" id="KW-0238">DNA-binding</keyword>
<dbReference type="GO" id="GO:0006310">
    <property type="term" value="P:DNA recombination"/>
    <property type="evidence" value="ECO:0007669"/>
    <property type="project" value="UniProtKB-KW"/>
</dbReference>
<dbReference type="InterPro" id="IPR002104">
    <property type="entry name" value="Integrase_catalytic"/>
</dbReference>
<evidence type="ECO:0000256" key="4">
    <source>
        <dbReference type="ARBA" id="ARBA00023172"/>
    </source>
</evidence>
<gene>
    <name evidence="7" type="ORF">GWI72_01035</name>
</gene>